<reference evidence="3 4" key="1">
    <citation type="submission" date="2016-11" db="EMBL/GenBank/DDBJ databases">
        <authorList>
            <person name="Jaros S."/>
            <person name="Januszkiewicz K."/>
            <person name="Wedrychowicz H."/>
        </authorList>
    </citation>
    <scope>NUCLEOTIDE SEQUENCE [LARGE SCALE GENOMIC DNA]</scope>
    <source>
        <strain evidence="3 4">CGMCC 1.10190</strain>
    </source>
</reference>
<dbReference type="GO" id="GO:0000270">
    <property type="term" value="P:peptidoglycan metabolic process"/>
    <property type="evidence" value="ECO:0007669"/>
    <property type="project" value="TreeGrafter"/>
</dbReference>
<gene>
    <name evidence="3" type="ORF">SAMN04488135_11793</name>
</gene>
<dbReference type="Pfam" id="PF02698">
    <property type="entry name" value="DUF218"/>
    <property type="match status" value="1"/>
</dbReference>
<keyword evidence="1" id="KW-0812">Transmembrane</keyword>
<dbReference type="InterPro" id="IPR003848">
    <property type="entry name" value="DUF218"/>
</dbReference>
<dbReference type="GO" id="GO:0043164">
    <property type="term" value="P:Gram-negative-bacterium-type cell wall biogenesis"/>
    <property type="evidence" value="ECO:0007669"/>
    <property type="project" value="TreeGrafter"/>
</dbReference>
<dbReference type="GO" id="GO:0005886">
    <property type="term" value="C:plasma membrane"/>
    <property type="evidence" value="ECO:0007669"/>
    <property type="project" value="TreeGrafter"/>
</dbReference>
<dbReference type="PANTHER" id="PTHR30336">
    <property type="entry name" value="INNER MEMBRANE PROTEIN, PROBABLE PERMEASE"/>
    <property type="match status" value="1"/>
</dbReference>
<keyword evidence="1" id="KW-1133">Transmembrane helix</keyword>
<feature type="domain" description="DUF218" evidence="2">
    <location>
        <begin position="79"/>
        <end position="244"/>
    </location>
</feature>
<keyword evidence="1" id="KW-0472">Membrane</keyword>
<name>A0A1M5ZRD0_9BURK</name>
<feature type="transmembrane region" description="Helical" evidence="1">
    <location>
        <begin position="37"/>
        <end position="59"/>
    </location>
</feature>
<keyword evidence="4" id="KW-1185">Reference proteome</keyword>
<dbReference type="STRING" id="658167.SAMN04488135_11793"/>
<dbReference type="Proteomes" id="UP000184226">
    <property type="component" value="Unassembled WGS sequence"/>
</dbReference>
<dbReference type="EMBL" id="FQXE01000017">
    <property type="protein sequence ID" value="SHI26742.1"/>
    <property type="molecule type" value="Genomic_DNA"/>
</dbReference>
<feature type="transmembrane region" description="Helical" evidence="1">
    <location>
        <begin position="6"/>
        <end position="30"/>
    </location>
</feature>
<evidence type="ECO:0000256" key="1">
    <source>
        <dbReference type="SAM" id="Phobius"/>
    </source>
</evidence>
<accession>A0A1M5ZRD0</accession>
<dbReference type="OrthoDB" id="9809813at2"/>
<evidence type="ECO:0000313" key="4">
    <source>
        <dbReference type="Proteomes" id="UP000184226"/>
    </source>
</evidence>
<evidence type="ECO:0000313" key="3">
    <source>
        <dbReference type="EMBL" id="SHI26742.1"/>
    </source>
</evidence>
<dbReference type="CDD" id="cd06259">
    <property type="entry name" value="YdcF-like"/>
    <property type="match status" value="1"/>
</dbReference>
<organism evidence="3 4">
    <name type="scientific">Pollutimonas bauzanensis</name>
    <dbReference type="NCBI Taxonomy" id="658167"/>
    <lineage>
        <taxon>Bacteria</taxon>
        <taxon>Pseudomonadati</taxon>
        <taxon>Pseudomonadota</taxon>
        <taxon>Betaproteobacteria</taxon>
        <taxon>Burkholderiales</taxon>
        <taxon>Alcaligenaceae</taxon>
        <taxon>Pollutimonas</taxon>
    </lineage>
</organism>
<sequence length="254" mass="28008">MTLSSFLTNLVIPLNLCVTLLVIGAVLFMLRQRKTAFFVAIAGLGWAVFWSLPASSLWAGGRLEQLYPHQMPMSLPTAQAIVVLGGSTANNRLNWFEPYDSATATSRVDTAAILYKAQRAPLIVVSGAALEGKISEAQMMANALAQRDIPPEAVVVENRSYTTYENALYTTRELKQRHISQVLLVTSALHMPRAMAVFRKLGIGTIAAPSAPQIVVPGEQEFSFWQPNMRALEASRSIIKEYVGLLVYWVRGWI</sequence>
<dbReference type="InterPro" id="IPR051599">
    <property type="entry name" value="Cell_Envelope_Assoc"/>
</dbReference>
<dbReference type="PANTHER" id="PTHR30336:SF4">
    <property type="entry name" value="ENVELOPE BIOGENESIS FACTOR ELYC"/>
    <property type="match status" value="1"/>
</dbReference>
<dbReference type="Gene3D" id="3.40.50.620">
    <property type="entry name" value="HUPs"/>
    <property type="match status" value="1"/>
</dbReference>
<evidence type="ECO:0000259" key="2">
    <source>
        <dbReference type="Pfam" id="PF02698"/>
    </source>
</evidence>
<proteinExistence type="predicted"/>
<dbReference type="RefSeq" id="WP_073108508.1">
    <property type="nucleotide sequence ID" value="NZ_FQXE01000017.1"/>
</dbReference>
<protein>
    <submittedName>
        <fullName evidence="3">Uncharacterized SAM-binding protein YcdF, DUF218 family</fullName>
    </submittedName>
</protein>
<dbReference type="AlphaFoldDB" id="A0A1M5ZRD0"/>
<dbReference type="InterPro" id="IPR014729">
    <property type="entry name" value="Rossmann-like_a/b/a_fold"/>
</dbReference>